<feature type="domain" description="Helicase ATP-binding" evidence="3">
    <location>
        <begin position="507"/>
        <end position="660"/>
    </location>
</feature>
<dbReference type="Gene3D" id="2.60.40.10">
    <property type="entry name" value="Immunoglobulins"/>
    <property type="match status" value="1"/>
</dbReference>
<proteinExistence type="predicted"/>
<keyword evidence="5" id="KW-0347">Helicase</keyword>
<dbReference type="PANTHER" id="PTHR45766">
    <property type="entry name" value="DNA ANNEALING HELICASE AND ENDONUCLEASE ZRANB3 FAMILY MEMBER"/>
    <property type="match status" value="1"/>
</dbReference>
<evidence type="ECO:0000259" key="4">
    <source>
        <dbReference type="PROSITE" id="PS51194"/>
    </source>
</evidence>
<feature type="domain" description="Helicase C-terminal" evidence="4">
    <location>
        <begin position="922"/>
        <end position="1117"/>
    </location>
</feature>
<keyword evidence="5" id="KW-0067">ATP-binding</keyword>
<comment type="caution">
    <text evidence="5">The sequence shown here is derived from an EMBL/GenBank/DDBJ whole genome shotgun (WGS) entry which is preliminary data.</text>
</comment>
<dbReference type="InterPro" id="IPR027417">
    <property type="entry name" value="P-loop_NTPase"/>
</dbReference>
<feature type="region of interest" description="Disordered" evidence="2">
    <location>
        <begin position="846"/>
        <end position="865"/>
    </location>
</feature>
<name>A0A1X4G3C8_9CYAN</name>
<dbReference type="InterPro" id="IPR038718">
    <property type="entry name" value="SNF2-like_sf"/>
</dbReference>
<dbReference type="SMART" id="SM00487">
    <property type="entry name" value="DEXDc"/>
    <property type="match status" value="1"/>
</dbReference>
<evidence type="ECO:0000313" key="6">
    <source>
        <dbReference type="Proteomes" id="UP000192997"/>
    </source>
</evidence>
<dbReference type="GO" id="GO:0016787">
    <property type="term" value="F:hydrolase activity"/>
    <property type="evidence" value="ECO:0007669"/>
    <property type="project" value="UniProtKB-KW"/>
</dbReference>
<dbReference type="InterPro" id="IPR001650">
    <property type="entry name" value="Helicase_C-like"/>
</dbReference>
<dbReference type="GO" id="GO:0004386">
    <property type="term" value="F:helicase activity"/>
    <property type="evidence" value="ECO:0007669"/>
    <property type="project" value="UniProtKB-KW"/>
</dbReference>
<keyword evidence="5" id="KW-0547">Nucleotide-binding</keyword>
<dbReference type="EMBL" id="NBYN01000066">
    <property type="protein sequence ID" value="OSO88019.1"/>
    <property type="molecule type" value="Genomic_DNA"/>
</dbReference>
<dbReference type="Gene3D" id="3.40.50.10810">
    <property type="entry name" value="Tandem AAA-ATPase domain"/>
    <property type="match status" value="1"/>
</dbReference>
<dbReference type="InterPro" id="IPR049730">
    <property type="entry name" value="SNF2/RAD54-like_C"/>
</dbReference>
<organism evidence="5 6">
    <name type="scientific">Cylindrospermopsis raciborskii CENA303</name>
    <dbReference type="NCBI Taxonomy" id="1170769"/>
    <lineage>
        <taxon>Bacteria</taxon>
        <taxon>Bacillati</taxon>
        <taxon>Cyanobacteriota</taxon>
        <taxon>Cyanophyceae</taxon>
        <taxon>Nostocales</taxon>
        <taxon>Aphanizomenonaceae</taxon>
        <taxon>Cylindrospermopsis</taxon>
    </lineage>
</organism>
<dbReference type="SMART" id="SM00490">
    <property type="entry name" value="HELICc"/>
    <property type="match status" value="1"/>
</dbReference>
<dbReference type="PANTHER" id="PTHR45766:SF6">
    <property type="entry name" value="SWI_SNF-RELATED MATRIX-ASSOCIATED ACTIN-DEPENDENT REGULATOR OF CHROMATIN SUBFAMILY A-LIKE PROTEIN 1"/>
    <property type="match status" value="1"/>
</dbReference>
<reference evidence="6" key="1">
    <citation type="submission" date="2017-04" db="EMBL/GenBank/DDBJ databases">
        <authorList>
            <person name="Abreu V.A."/>
            <person name="Popin R.V."/>
            <person name="Rigonato J."/>
            <person name="Andreote A.P."/>
            <person name="Schaker P.C."/>
            <person name="Hoff-Risseti C."/>
            <person name="Alvarenga D.O."/>
            <person name="Varani A.M."/>
            <person name="Fiore M.F."/>
        </authorList>
    </citation>
    <scope>NUCLEOTIDE SEQUENCE [LARGE SCALE GENOMIC DNA]</scope>
    <source>
        <strain evidence="6">CENA303</strain>
    </source>
</reference>
<dbReference type="Proteomes" id="UP000192997">
    <property type="component" value="Unassembled WGS sequence"/>
</dbReference>
<dbReference type="Pfam" id="PF00271">
    <property type="entry name" value="Helicase_C"/>
    <property type="match status" value="1"/>
</dbReference>
<sequence length="1413" mass="163971">MLDTFIQELIRKQRPYYIIQGTPIKGLENQYWLVFKHRDADNLLHKVVRFLGASKKQTTYKLLRIDQKAGKVFTYTPIKQNDLPSTSLLRTSKLNIIEKFLDLENVTKEKALLTGSFREISGRQRRFNLPNDLDKYHKFFSKVLERSQIYRRSTAYFDSSILKLYEEPLAAIIQAEGKIRLLMDWQGFTKKSDIQELEKLHDPNYRTRFIQRTLQEFLRNLKDRELDHTEILAELVRLGFMVIKLIKMDSERAIYHKKTGILSDSLGYHIQHDGSDNLTRAAYSRNAESITFLYSWDELDTETILENIRQFDKEWEREDIAFDISLEFLQEVLAEKERRSQLKTPIIDSITPHTVPSGKTTKVEITGQNLDHVEEIQIVDNDLVQVTINSKEPERISGQITINTNHPPTLLKAFKVRTTEQSYEIAPKKPPVVTHSPEIPEFAEIEGFKPAVEMILAGNHGTPSDFLYWLARQKPQQFQVERSDLLDELLNNSTLFEHQKSGAQHCLRVMKNFGVAVCADAVGLGKTRLAATVAKLYCQQNAQAKIAIIAAKKLHPNWERELAELGFQSRDYEFYNKNLMSRKGSFLADFGRYGGPDLVIIDEAHEGIRNYRNRIHKTCLEIQEQDRKTGKQRYFLLLTATPWNNRREDIYNILSPFISRPEGFNDLNFPPEVTHWFQNRETGVENFTDNTELFRRTYRELFLQRTRQMLREATPDLNLYAKRVAEWLPVQFEESTELALEQIFTQFETSLYIPFADPIRYLTSNVEQRSLLSNQRRFFLQRAESSMYALGRTIESFGYRIKQMQKRLESVSFDGEGLKEFLLVHYNFNSDKKDNSDKFLDYYEDEDYEDEEEEENQVNPEQNRQQLRSSIDTFTGNLQNDPDSAQRIYNRMLDDCKKDLQQLDEIHTLLENEFFVDHKKQQVTQKVRELVKLGHKVLLISTFSDTVIDYYHHMTRDGAIAAKGIGMLIGSTKLYYPDNSDKPQRVNPADVLQPNRGRVVCDRQSIFRLFAPHATCKNLEELPQAEEEIKVLIGSETLSVGQNLQDADYLINIDLPWNPMILEQRIGRIDRPKQHKAEYIYVYYANSESQLLRQASRLKNLHKKLVGEISQQQENKTTLEYNYNISPISDTGTLGSSIYGDTLFDGEILPGYVDFIQSLIKARKMEQGNLQEDAYKKQETNRDVYTQNEILHSEELSELLKKMGDDYQPNPIALGRINEPNQPSGLVALTVQYFGPNGELIKNKQKTLFWNNITGEKDGYGLAIATAIKTPAANNVFSSKYLISLAESIYDELVKLKEQGSAELKELETLENINITSERITKIQRRLNKLDSFPDKLDRSKVKGTLKKLNTWKEGKSVQKLLKEYTDGDKSNLDDEKFIIQLFEDTDRLNLILDEGIKPTSMQISLTAFLLRG</sequence>
<dbReference type="InterPro" id="IPR014001">
    <property type="entry name" value="Helicase_ATP-bd"/>
</dbReference>
<dbReference type="SUPFAM" id="SSF52540">
    <property type="entry name" value="P-loop containing nucleoside triphosphate hydrolases"/>
    <property type="match status" value="2"/>
</dbReference>
<protein>
    <submittedName>
        <fullName evidence="5">Helicase</fullName>
    </submittedName>
</protein>
<gene>
    <name evidence="5" type="ORF">B7O87_14740</name>
</gene>
<evidence type="ECO:0000259" key="3">
    <source>
        <dbReference type="PROSITE" id="PS51192"/>
    </source>
</evidence>
<accession>A0A1X4G3C8</accession>
<dbReference type="PROSITE" id="PS51194">
    <property type="entry name" value="HELICASE_CTER"/>
    <property type="match status" value="1"/>
</dbReference>
<evidence type="ECO:0000256" key="1">
    <source>
        <dbReference type="ARBA" id="ARBA00022801"/>
    </source>
</evidence>
<evidence type="ECO:0000313" key="5">
    <source>
        <dbReference type="EMBL" id="OSO88019.1"/>
    </source>
</evidence>
<feature type="compositionally biased region" description="Acidic residues" evidence="2">
    <location>
        <begin position="846"/>
        <end position="856"/>
    </location>
</feature>
<evidence type="ECO:0000256" key="2">
    <source>
        <dbReference type="SAM" id="MobiDB-lite"/>
    </source>
</evidence>
<dbReference type="RefSeq" id="WP_085729163.1">
    <property type="nucleotide sequence ID" value="NZ_NBYN01000066.1"/>
</dbReference>
<dbReference type="Gene3D" id="3.40.50.300">
    <property type="entry name" value="P-loop containing nucleotide triphosphate hydrolases"/>
    <property type="match status" value="1"/>
</dbReference>
<dbReference type="InterPro" id="IPR013783">
    <property type="entry name" value="Ig-like_fold"/>
</dbReference>
<dbReference type="PROSITE" id="PS51192">
    <property type="entry name" value="HELICASE_ATP_BIND_1"/>
    <property type="match status" value="1"/>
</dbReference>
<dbReference type="CDD" id="cd18793">
    <property type="entry name" value="SF2_C_SNF"/>
    <property type="match status" value="1"/>
</dbReference>
<keyword evidence="1" id="KW-0378">Hydrolase</keyword>